<dbReference type="Pfam" id="PF22936">
    <property type="entry name" value="Pol_BBD"/>
    <property type="match status" value="1"/>
</dbReference>
<feature type="domain" description="Reverse transcriptase Ty1/copia-type" evidence="2">
    <location>
        <begin position="376"/>
        <end position="471"/>
    </location>
</feature>
<protein>
    <recommendedName>
        <fullName evidence="6">Copia protein</fullName>
    </recommendedName>
</protein>
<evidence type="ECO:0000313" key="5">
    <source>
        <dbReference type="Proteomes" id="UP000257109"/>
    </source>
</evidence>
<dbReference type="InterPro" id="IPR043502">
    <property type="entry name" value="DNA/RNA_pol_sf"/>
</dbReference>
<sequence length="705" mass="80274">MWVNQTTSDKENVVEHPSTLQIDQDIQAFSMEEMDRLQALLNSISKPLGSCGLTMNGKSSFNISGSVPQSIWILDSRAIDHMTPFPSYFTSYLKVSKKQLITVANGDHVPIAGFGNVQLHSSLSLHNVLHVPKLANNLISIHRLIQDWNCAVTFSFSLCYLGTYNGEDNNDVVHELTCVNTPQQNGVAERKNRHLLEVVRALLFQMFVPNVYWGEAVLTATYLINRLPTRGESYLEVELVIELLPFPTQDVQVQVQEVMKPTLVLEQVQMSESDVSIPNNSIKEQVQLFESEVSIHDKSIEDVTDDMPIALRKGKRSCVKYHISQFMCTNHLSIQHQSFIVVIDAIKTPTLVQEALKDESWVQAMKEEMKALEKNLTWEIVDRPKDKRVVGYRLIYIVKCKSDGALERYKAKLVAKGYTQTYGIDYEETFSPVAKMNTFDVKNAFLHGDLEEEVCMEIPLGFHSHNEKNKSPQAWFGRFAQVMISLRYRQSQDDMIVTSDDEIEKLTLKEKLAIQFEMKELGKLKYFLGIEVAYSKQGIFIFQRKYVLDLLKETGKLGCKTSGVPIEQNHMIGSEESPIIEKSQYQRLVGKLIYLSHTRPDIAYVVNVDRLWIKDPPSDIIILDDLKVKYEGPIKLFCDNYSAISIIHNPIQHDRTKHIEIDGHFIKEKLDSGLIVTSHVPTGLQVADVLIVRPQKCSSQNVPNE</sequence>
<dbReference type="InterPro" id="IPR012337">
    <property type="entry name" value="RNaseH-like_sf"/>
</dbReference>
<evidence type="ECO:0000259" key="3">
    <source>
        <dbReference type="Pfam" id="PF22936"/>
    </source>
</evidence>
<dbReference type="PANTHER" id="PTHR11439">
    <property type="entry name" value="GAG-POL-RELATED RETROTRANSPOSON"/>
    <property type="match status" value="1"/>
</dbReference>
<dbReference type="InterPro" id="IPR054722">
    <property type="entry name" value="PolX-like_BBD"/>
</dbReference>
<feature type="domain" description="Retrovirus-related Pol polyprotein from transposon TNT 1-94-like beta-barrel" evidence="3">
    <location>
        <begin position="72"/>
        <end position="145"/>
    </location>
</feature>
<accession>A0A371H5X7</accession>
<dbReference type="CDD" id="cd09272">
    <property type="entry name" value="RNase_HI_RT_Ty1"/>
    <property type="match status" value="1"/>
</dbReference>
<evidence type="ECO:0008006" key="6">
    <source>
        <dbReference type="Google" id="ProtNLM"/>
    </source>
</evidence>
<dbReference type="AlphaFoldDB" id="A0A371H5X7"/>
<keyword evidence="5" id="KW-1185">Reference proteome</keyword>
<evidence type="ECO:0000256" key="1">
    <source>
        <dbReference type="ARBA" id="ARBA00022750"/>
    </source>
</evidence>
<proteinExistence type="predicted"/>
<dbReference type="Pfam" id="PF07727">
    <property type="entry name" value="RVT_2"/>
    <property type="match status" value="2"/>
</dbReference>
<dbReference type="Proteomes" id="UP000257109">
    <property type="component" value="Unassembled WGS sequence"/>
</dbReference>
<reference evidence="4" key="1">
    <citation type="submission" date="2018-05" db="EMBL/GenBank/DDBJ databases">
        <title>Draft genome of Mucuna pruriens seed.</title>
        <authorList>
            <person name="Nnadi N.E."/>
            <person name="Vos R."/>
            <person name="Hasami M.H."/>
            <person name="Devisetty U.K."/>
            <person name="Aguiy J.C."/>
        </authorList>
    </citation>
    <scope>NUCLEOTIDE SEQUENCE [LARGE SCALE GENOMIC DNA]</scope>
    <source>
        <strain evidence="4">JCA_2017</strain>
    </source>
</reference>
<feature type="domain" description="Reverse transcriptase Ty1/copia-type" evidence="2">
    <location>
        <begin position="493"/>
        <end position="567"/>
    </location>
</feature>
<dbReference type="Gene3D" id="3.30.420.10">
    <property type="entry name" value="Ribonuclease H-like superfamily/Ribonuclease H"/>
    <property type="match status" value="1"/>
</dbReference>
<name>A0A371H5X7_MUCPR</name>
<evidence type="ECO:0000313" key="4">
    <source>
        <dbReference type="EMBL" id="RDX98200.1"/>
    </source>
</evidence>
<keyword evidence="1" id="KW-0064">Aspartyl protease</keyword>
<organism evidence="4 5">
    <name type="scientific">Mucuna pruriens</name>
    <name type="common">Velvet bean</name>
    <name type="synonym">Dolichos pruriens</name>
    <dbReference type="NCBI Taxonomy" id="157652"/>
    <lineage>
        <taxon>Eukaryota</taxon>
        <taxon>Viridiplantae</taxon>
        <taxon>Streptophyta</taxon>
        <taxon>Embryophyta</taxon>
        <taxon>Tracheophyta</taxon>
        <taxon>Spermatophyta</taxon>
        <taxon>Magnoliopsida</taxon>
        <taxon>eudicotyledons</taxon>
        <taxon>Gunneridae</taxon>
        <taxon>Pentapetalae</taxon>
        <taxon>rosids</taxon>
        <taxon>fabids</taxon>
        <taxon>Fabales</taxon>
        <taxon>Fabaceae</taxon>
        <taxon>Papilionoideae</taxon>
        <taxon>50 kb inversion clade</taxon>
        <taxon>NPAAA clade</taxon>
        <taxon>indigoferoid/millettioid clade</taxon>
        <taxon>Phaseoleae</taxon>
        <taxon>Mucuna</taxon>
    </lineage>
</organism>
<keyword evidence="1" id="KW-0378">Hydrolase</keyword>
<dbReference type="GO" id="GO:0003676">
    <property type="term" value="F:nucleic acid binding"/>
    <property type="evidence" value="ECO:0007669"/>
    <property type="project" value="InterPro"/>
</dbReference>
<dbReference type="PANTHER" id="PTHR11439:SF467">
    <property type="entry name" value="INTEGRASE CATALYTIC DOMAIN-CONTAINING PROTEIN"/>
    <property type="match status" value="1"/>
</dbReference>
<comment type="caution">
    <text evidence="4">The sequence shown here is derived from an EMBL/GenBank/DDBJ whole genome shotgun (WGS) entry which is preliminary data.</text>
</comment>
<keyword evidence="1" id="KW-0645">Protease</keyword>
<dbReference type="InterPro" id="IPR036397">
    <property type="entry name" value="RNaseH_sf"/>
</dbReference>
<gene>
    <name evidence="4" type="ORF">CR513_18909</name>
</gene>
<dbReference type="GO" id="GO:0004190">
    <property type="term" value="F:aspartic-type endopeptidase activity"/>
    <property type="evidence" value="ECO:0007669"/>
    <property type="project" value="UniProtKB-KW"/>
</dbReference>
<dbReference type="InterPro" id="IPR013103">
    <property type="entry name" value="RVT_2"/>
</dbReference>
<dbReference type="OrthoDB" id="128382at2759"/>
<dbReference type="SUPFAM" id="SSF53098">
    <property type="entry name" value="Ribonuclease H-like"/>
    <property type="match status" value="1"/>
</dbReference>
<feature type="non-terminal residue" evidence="4">
    <location>
        <position position="1"/>
    </location>
</feature>
<dbReference type="SUPFAM" id="SSF56672">
    <property type="entry name" value="DNA/RNA polymerases"/>
    <property type="match status" value="1"/>
</dbReference>
<dbReference type="EMBL" id="QJKJ01003494">
    <property type="protein sequence ID" value="RDX98200.1"/>
    <property type="molecule type" value="Genomic_DNA"/>
</dbReference>
<evidence type="ECO:0000259" key="2">
    <source>
        <dbReference type="Pfam" id="PF07727"/>
    </source>
</evidence>